<evidence type="ECO:0000256" key="2">
    <source>
        <dbReference type="ARBA" id="ARBA00022845"/>
    </source>
</evidence>
<dbReference type="InterPro" id="IPR038416">
    <property type="entry name" value="Ribosom_S30AE_C_sf"/>
</dbReference>
<dbReference type="Pfam" id="PF02482">
    <property type="entry name" value="Ribosomal_S30AE"/>
    <property type="match status" value="1"/>
</dbReference>
<evidence type="ECO:0000259" key="4">
    <source>
        <dbReference type="Pfam" id="PF16321"/>
    </source>
</evidence>
<comment type="subunit">
    <text evidence="3">Interacts with 100S ribosomes.</text>
</comment>
<dbReference type="PANTHER" id="PTHR33231:SF1">
    <property type="entry name" value="30S RIBOSOMAL PROTEIN"/>
    <property type="match status" value="1"/>
</dbReference>
<dbReference type="InterPro" id="IPR050574">
    <property type="entry name" value="HPF/YfiA_ribosome-assoc"/>
</dbReference>
<accession>A0A415DZ32</accession>
<dbReference type="InterPro" id="IPR032528">
    <property type="entry name" value="Ribosom_S30AE_C"/>
</dbReference>
<dbReference type="HAMAP" id="MF_00839">
    <property type="entry name" value="HPF"/>
    <property type="match status" value="1"/>
</dbReference>
<dbReference type="RefSeq" id="WP_067536396.1">
    <property type="nucleotide sequence ID" value="NZ_AP025567.1"/>
</dbReference>
<evidence type="ECO:0000256" key="3">
    <source>
        <dbReference type="HAMAP-Rule" id="MF_00839"/>
    </source>
</evidence>
<dbReference type="CDD" id="cd00552">
    <property type="entry name" value="RaiA"/>
    <property type="match status" value="1"/>
</dbReference>
<dbReference type="STRING" id="1776384.GCA_900086585_01658"/>
<dbReference type="OrthoDB" id="9794975at2"/>
<dbReference type="GO" id="GO:0022627">
    <property type="term" value="C:cytosolic small ribosomal subunit"/>
    <property type="evidence" value="ECO:0007669"/>
    <property type="project" value="TreeGrafter"/>
</dbReference>
<dbReference type="GO" id="GO:0045900">
    <property type="term" value="P:negative regulation of translational elongation"/>
    <property type="evidence" value="ECO:0007669"/>
    <property type="project" value="TreeGrafter"/>
</dbReference>
<evidence type="ECO:0000313" key="6">
    <source>
        <dbReference type="Proteomes" id="UP000284841"/>
    </source>
</evidence>
<protein>
    <recommendedName>
        <fullName evidence="3">Ribosome hibernation promoting factor</fullName>
        <shortName evidence="3">HPF</shortName>
    </recommendedName>
</protein>
<comment type="function">
    <text evidence="3">Required for dimerization of active 70S ribosomes into 100S ribosomes in stationary phase; 100S ribosomes are translationally inactive and sometimes present during exponential growth.</text>
</comment>
<dbReference type="GeneID" id="83004036"/>
<keyword evidence="1 3" id="KW-0963">Cytoplasm</keyword>
<sequence>MKVIITGKNFNTYKHLQDTMEKKFDKLGKFFSDDITVNVVLSQERGKDKIEATINAKGAVFRAEEVVPDIYEGIDRVVDKLSSQMSRFKGKLQRRYNDNKSVRFETLPEMEEEVEEVKVVRTKKFELAPMTVDEAILEMEMLQHDFFVFLDMETDSVNVVYSRKDGNYGVLETTY</sequence>
<proteinExistence type="inferred from homology"/>
<dbReference type="Pfam" id="PF16321">
    <property type="entry name" value="Ribosom_S30AE_C"/>
    <property type="match status" value="1"/>
</dbReference>
<dbReference type="PANTHER" id="PTHR33231">
    <property type="entry name" value="30S RIBOSOMAL PROTEIN"/>
    <property type="match status" value="1"/>
</dbReference>
<dbReference type="Gene3D" id="3.30.505.50">
    <property type="entry name" value="Sigma 54 modulation/S30EA ribosomal protein, C-terminal domain"/>
    <property type="match status" value="1"/>
</dbReference>
<dbReference type="InterPro" id="IPR003489">
    <property type="entry name" value="RHF/RaiA"/>
</dbReference>
<keyword evidence="6" id="KW-1185">Reference proteome</keyword>
<gene>
    <name evidence="5" type="primary">raiA</name>
    <name evidence="3" type="synonym">hpf</name>
    <name evidence="5" type="ORF">DW099_14715</name>
</gene>
<comment type="subcellular location">
    <subcellularLocation>
        <location evidence="3">Cytoplasm</location>
    </subcellularLocation>
</comment>
<dbReference type="AlphaFoldDB" id="A0A415DZ32"/>
<keyword evidence="2 3" id="KW-0810">Translation regulation</keyword>
<comment type="caution">
    <text evidence="5">The sequence shown here is derived from an EMBL/GenBank/DDBJ whole genome shotgun (WGS) entry which is preliminary data.</text>
</comment>
<name>A0A415DZ32_9FIRM</name>
<dbReference type="Gene3D" id="3.30.160.100">
    <property type="entry name" value="Ribosome hibernation promotion factor-like"/>
    <property type="match status" value="1"/>
</dbReference>
<evidence type="ECO:0000313" key="5">
    <source>
        <dbReference type="EMBL" id="RHJ86088.1"/>
    </source>
</evidence>
<feature type="domain" description="Sigma 54 modulation/S30EA ribosomal protein C-terminal" evidence="4">
    <location>
        <begin position="115"/>
        <end position="170"/>
    </location>
</feature>
<dbReference type="InterPro" id="IPR034694">
    <property type="entry name" value="HPF_long/plastid"/>
</dbReference>
<comment type="similarity">
    <text evidence="3">Belongs to the HPF/YfiA ribosome-associated protein family. Long HPF subfamily.</text>
</comment>
<dbReference type="EMBL" id="QRMS01000004">
    <property type="protein sequence ID" value="RHJ86088.1"/>
    <property type="molecule type" value="Genomic_DNA"/>
</dbReference>
<dbReference type="SUPFAM" id="SSF69754">
    <property type="entry name" value="Ribosome binding protein Y (YfiA homologue)"/>
    <property type="match status" value="1"/>
</dbReference>
<dbReference type="Proteomes" id="UP000284841">
    <property type="component" value="Unassembled WGS sequence"/>
</dbReference>
<evidence type="ECO:0000256" key="1">
    <source>
        <dbReference type="ARBA" id="ARBA00022490"/>
    </source>
</evidence>
<organism evidence="5 6">
    <name type="scientific">Emergencia timonensis</name>
    <dbReference type="NCBI Taxonomy" id="1776384"/>
    <lineage>
        <taxon>Bacteria</taxon>
        <taxon>Bacillati</taxon>
        <taxon>Bacillota</taxon>
        <taxon>Clostridia</taxon>
        <taxon>Peptostreptococcales</taxon>
        <taxon>Anaerovoracaceae</taxon>
        <taxon>Emergencia</taxon>
    </lineage>
</organism>
<dbReference type="InterPro" id="IPR036567">
    <property type="entry name" value="RHF-like"/>
</dbReference>
<dbReference type="NCBIfam" id="TIGR00741">
    <property type="entry name" value="yfiA"/>
    <property type="match status" value="1"/>
</dbReference>
<dbReference type="GO" id="GO:0043024">
    <property type="term" value="F:ribosomal small subunit binding"/>
    <property type="evidence" value="ECO:0007669"/>
    <property type="project" value="TreeGrafter"/>
</dbReference>
<dbReference type="FunFam" id="3.30.505.50:FF:000002">
    <property type="entry name" value="Ribosome hibernation promoting factor"/>
    <property type="match status" value="1"/>
</dbReference>
<reference evidence="5 6" key="1">
    <citation type="submission" date="2018-08" db="EMBL/GenBank/DDBJ databases">
        <title>A genome reference for cultivated species of the human gut microbiota.</title>
        <authorList>
            <person name="Zou Y."/>
            <person name="Xue W."/>
            <person name="Luo G."/>
        </authorList>
    </citation>
    <scope>NUCLEOTIDE SEQUENCE [LARGE SCALE GENOMIC DNA]</scope>
    <source>
        <strain evidence="5 6">AM07-24</strain>
    </source>
</reference>